<organism evidence="3 4">
    <name type="scientific">Saccharothrix ecbatanensis</name>
    <dbReference type="NCBI Taxonomy" id="1105145"/>
    <lineage>
        <taxon>Bacteria</taxon>
        <taxon>Bacillati</taxon>
        <taxon>Actinomycetota</taxon>
        <taxon>Actinomycetes</taxon>
        <taxon>Pseudonocardiales</taxon>
        <taxon>Pseudonocardiaceae</taxon>
        <taxon>Saccharothrix</taxon>
    </lineage>
</organism>
<feature type="region of interest" description="Disordered" evidence="1">
    <location>
        <begin position="1"/>
        <end position="154"/>
    </location>
</feature>
<sequence length="359" mass="37097">MAPSRPLAQSSRPTREPTRADHQTQPTDQTCRPTRRADRPDAADPPADARPPLPSTGTPRTLAPSGTDPAPYPAALIRTDPTARAHRPAPPRTAPRRPLPPIRAWPPPVASVPNSLAPGRTPSALATPARRRQRPAAPDTHPPTSPPARARSPTIRACLRLPALACARLRVPAPPVLSALTALPASPRCHRPQPAPHRAFPRPSAPTHRSAPAVHVRAAAAAHRWHRARITAHPHLTMWHGLAGLAAVVAGFGVRALEGRGVAGMSGCLGVAGAAGLVVPGGVGPVRWLCSGRAAAAAAAAGCWCGRRAAGGGWRRVGWWLAGLGAAGCRAWVLGWLVSGVSGGCWGCGVVVGVVRGSV</sequence>
<evidence type="ECO:0000256" key="1">
    <source>
        <dbReference type="SAM" id="MobiDB-lite"/>
    </source>
</evidence>
<reference evidence="3 4" key="1">
    <citation type="submission" date="2020-08" db="EMBL/GenBank/DDBJ databases">
        <title>Sequencing the genomes of 1000 actinobacteria strains.</title>
        <authorList>
            <person name="Klenk H.-P."/>
        </authorList>
    </citation>
    <scope>NUCLEOTIDE SEQUENCE [LARGE SCALE GENOMIC DNA]</scope>
    <source>
        <strain evidence="3 4">DSM 45486</strain>
    </source>
</reference>
<comment type="caution">
    <text evidence="3">The sequence shown here is derived from an EMBL/GenBank/DDBJ whole genome shotgun (WGS) entry which is preliminary data.</text>
</comment>
<evidence type="ECO:0000256" key="2">
    <source>
        <dbReference type="SAM" id="Phobius"/>
    </source>
</evidence>
<feature type="transmembrane region" description="Helical" evidence="2">
    <location>
        <begin position="261"/>
        <end position="280"/>
    </location>
</feature>
<keyword evidence="4" id="KW-1185">Reference proteome</keyword>
<keyword evidence="2" id="KW-0472">Membrane</keyword>
<feature type="transmembrane region" description="Helical" evidence="2">
    <location>
        <begin position="236"/>
        <end position="254"/>
    </location>
</feature>
<feature type="region of interest" description="Disordered" evidence="1">
    <location>
        <begin position="188"/>
        <end position="209"/>
    </location>
</feature>
<protein>
    <submittedName>
        <fullName evidence="3">Uncharacterized protein</fullName>
    </submittedName>
</protein>
<dbReference type="EMBL" id="JACHMO010000001">
    <property type="protein sequence ID" value="MBB5805877.1"/>
    <property type="molecule type" value="Genomic_DNA"/>
</dbReference>
<dbReference type="AlphaFoldDB" id="A0A7W9HP48"/>
<feature type="compositionally biased region" description="Pro residues" evidence="1">
    <location>
        <begin position="90"/>
        <end position="110"/>
    </location>
</feature>
<gene>
    <name evidence="3" type="ORF">F4560_005645</name>
</gene>
<evidence type="ECO:0000313" key="3">
    <source>
        <dbReference type="EMBL" id="MBB5805877.1"/>
    </source>
</evidence>
<keyword evidence="2" id="KW-0812">Transmembrane</keyword>
<dbReference type="Proteomes" id="UP000552097">
    <property type="component" value="Unassembled WGS sequence"/>
</dbReference>
<name>A0A7W9HP48_9PSEU</name>
<feature type="compositionally biased region" description="Basic and acidic residues" evidence="1">
    <location>
        <begin position="13"/>
        <end position="22"/>
    </location>
</feature>
<evidence type="ECO:0000313" key="4">
    <source>
        <dbReference type="Proteomes" id="UP000552097"/>
    </source>
</evidence>
<accession>A0A7W9HP48</accession>
<feature type="compositionally biased region" description="Polar residues" evidence="1">
    <location>
        <begin position="23"/>
        <end position="32"/>
    </location>
</feature>
<proteinExistence type="predicted"/>
<keyword evidence="2" id="KW-1133">Transmembrane helix</keyword>